<dbReference type="GO" id="GO:0022625">
    <property type="term" value="C:cytosolic large ribosomal subunit"/>
    <property type="evidence" value="ECO:0007669"/>
    <property type="project" value="TreeGrafter"/>
</dbReference>
<gene>
    <name evidence="4" type="primary">rplQ</name>
    <name evidence="7" type="ORF">SAMN05216184_103264</name>
</gene>
<dbReference type="RefSeq" id="WP_110851909.1">
    <property type="nucleotide sequence ID" value="NZ_QKLZ01000003.1"/>
</dbReference>
<protein>
    <recommendedName>
        <fullName evidence="4">Large ribosomal subunit protein bL17</fullName>
    </recommendedName>
</protein>
<dbReference type="PANTHER" id="PTHR14413:SF16">
    <property type="entry name" value="LARGE RIBOSOMAL SUBUNIT PROTEIN BL17M"/>
    <property type="match status" value="1"/>
</dbReference>
<comment type="similarity">
    <text evidence="1 4 5">Belongs to the bacterial ribosomal protein bL17 family.</text>
</comment>
<dbReference type="Gene3D" id="3.90.1030.10">
    <property type="entry name" value="Ribosomal protein L17"/>
    <property type="match status" value="1"/>
</dbReference>
<evidence type="ECO:0000256" key="6">
    <source>
        <dbReference type="SAM" id="MobiDB-lite"/>
    </source>
</evidence>
<evidence type="ECO:0000313" key="7">
    <source>
        <dbReference type="EMBL" id="SSA40080.1"/>
    </source>
</evidence>
<dbReference type="NCBIfam" id="TIGR00059">
    <property type="entry name" value="L17"/>
    <property type="match status" value="1"/>
</dbReference>
<evidence type="ECO:0000256" key="5">
    <source>
        <dbReference type="RuleBase" id="RU000660"/>
    </source>
</evidence>
<dbReference type="InterPro" id="IPR000456">
    <property type="entry name" value="Ribosomal_bL17"/>
</dbReference>
<dbReference type="FunFam" id="3.90.1030.10:FF:000001">
    <property type="entry name" value="50S ribosomal protein L17"/>
    <property type="match status" value="1"/>
</dbReference>
<comment type="subunit">
    <text evidence="4">Part of the 50S ribosomal subunit. Contacts protein L32.</text>
</comment>
<evidence type="ECO:0000256" key="3">
    <source>
        <dbReference type="ARBA" id="ARBA00023274"/>
    </source>
</evidence>
<keyword evidence="3 4" id="KW-0687">Ribonucleoprotein</keyword>
<dbReference type="SUPFAM" id="SSF64263">
    <property type="entry name" value="Prokaryotic ribosomal protein L17"/>
    <property type="match status" value="1"/>
</dbReference>
<evidence type="ECO:0000256" key="2">
    <source>
        <dbReference type="ARBA" id="ARBA00022980"/>
    </source>
</evidence>
<organism evidence="7 8">
    <name type="scientific">Georgenia satyanarayanai</name>
    <dbReference type="NCBI Taxonomy" id="860221"/>
    <lineage>
        <taxon>Bacteria</taxon>
        <taxon>Bacillati</taxon>
        <taxon>Actinomycetota</taxon>
        <taxon>Actinomycetes</taxon>
        <taxon>Micrococcales</taxon>
        <taxon>Bogoriellaceae</taxon>
        <taxon>Georgenia</taxon>
    </lineage>
</organism>
<proteinExistence type="inferred from homology"/>
<sequence length="205" mass="21757">MPTPAKGPRLGGSPAHERHMLANLATALLEHRAITTTEHRAKRLRPVVEKLITLGKRGDLHARRKVMATIRDKGVVHDLFAEIAPAMAERQGGYTRITKTAPRKGDNAPMAVIELVMEPVSPKQATVREAEKAVERAAKDATTPAVEAPETTVSDEAADAVEDAKAEETQEAKQAAAESSAQAATDAATDAQADESPTGHANPRG</sequence>
<dbReference type="AlphaFoldDB" id="A0A2Y9A6V8"/>
<dbReference type="GO" id="GO:0006412">
    <property type="term" value="P:translation"/>
    <property type="evidence" value="ECO:0007669"/>
    <property type="project" value="UniProtKB-UniRule"/>
</dbReference>
<keyword evidence="8" id="KW-1185">Reference proteome</keyword>
<dbReference type="PROSITE" id="PS01167">
    <property type="entry name" value="RIBOSOMAL_L17"/>
    <property type="match status" value="1"/>
</dbReference>
<keyword evidence="2 4" id="KW-0689">Ribosomal protein</keyword>
<dbReference type="PANTHER" id="PTHR14413">
    <property type="entry name" value="RIBOSOMAL PROTEIN L17"/>
    <property type="match status" value="1"/>
</dbReference>
<feature type="compositionally biased region" description="Low complexity" evidence="6">
    <location>
        <begin position="172"/>
        <end position="196"/>
    </location>
</feature>
<evidence type="ECO:0000313" key="8">
    <source>
        <dbReference type="Proteomes" id="UP000250222"/>
    </source>
</evidence>
<dbReference type="EMBL" id="UETB01000003">
    <property type="protein sequence ID" value="SSA40080.1"/>
    <property type="molecule type" value="Genomic_DNA"/>
</dbReference>
<dbReference type="OrthoDB" id="9809073at2"/>
<dbReference type="HAMAP" id="MF_01368">
    <property type="entry name" value="Ribosomal_bL17"/>
    <property type="match status" value="1"/>
</dbReference>
<name>A0A2Y9A6V8_9MICO</name>
<dbReference type="InterPro" id="IPR036373">
    <property type="entry name" value="Ribosomal_bL17_sf"/>
</dbReference>
<feature type="compositionally biased region" description="Low complexity" evidence="6">
    <location>
        <begin position="141"/>
        <end position="152"/>
    </location>
</feature>
<dbReference type="GO" id="GO:0003735">
    <property type="term" value="F:structural constituent of ribosome"/>
    <property type="evidence" value="ECO:0007669"/>
    <property type="project" value="InterPro"/>
</dbReference>
<dbReference type="Proteomes" id="UP000250222">
    <property type="component" value="Unassembled WGS sequence"/>
</dbReference>
<feature type="compositionally biased region" description="Basic and acidic residues" evidence="6">
    <location>
        <begin position="162"/>
        <end position="171"/>
    </location>
</feature>
<evidence type="ECO:0000256" key="4">
    <source>
        <dbReference type="HAMAP-Rule" id="MF_01368"/>
    </source>
</evidence>
<dbReference type="Pfam" id="PF01196">
    <property type="entry name" value="Ribosomal_L17"/>
    <property type="match status" value="1"/>
</dbReference>
<accession>A0A2Y9A6V8</accession>
<feature type="region of interest" description="Disordered" evidence="6">
    <location>
        <begin position="133"/>
        <end position="205"/>
    </location>
</feature>
<reference evidence="7 8" key="1">
    <citation type="submission" date="2016-10" db="EMBL/GenBank/DDBJ databases">
        <authorList>
            <person name="Cai Z."/>
        </authorList>
    </citation>
    <scope>NUCLEOTIDE SEQUENCE [LARGE SCALE GENOMIC DNA]</scope>
    <source>
        <strain evidence="7 8">CGMCC 1.10826</strain>
    </source>
</reference>
<dbReference type="InterPro" id="IPR047859">
    <property type="entry name" value="Ribosomal_bL17_CS"/>
</dbReference>
<evidence type="ECO:0000256" key="1">
    <source>
        <dbReference type="ARBA" id="ARBA00008777"/>
    </source>
</evidence>